<reference evidence="2 3" key="1">
    <citation type="submission" date="2018-04" db="EMBL/GenBank/DDBJ databases">
        <title>Halococcoides cellulosivorans gen. nov., sp. nov., an extremely halophilic cellulose-utilizing haloarchaeon from hypersaline lakes.</title>
        <authorList>
            <person name="Sorokin D.Y."/>
            <person name="Toshchakov S.V."/>
            <person name="Samarov N.I."/>
            <person name="Korzhenkov A."/>
            <person name="Kublanov I.V."/>
        </authorList>
    </citation>
    <scope>NUCLEOTIDE SEQUENCE [LARGE SCALE GENOMIC DNA]</scope>
    <source>
        <strain evidence="2 3">HArcel1</strain>
    </source>
</reference>
<gene>
    <name evidence="2" type="ORF">HARCEL1_11380</name>
</gene>
<feature type="domain" description="DUF7511" evidence="1">
    <location>
        <begin position="25"/>
        <end position="70"/>
    </location>
</feature>
<evidence type="ECO:0000259" key="1">
    <source>
        <dbReference type="Pfam" id="PF24351"/>
    </source>
</evidence>
<evidence type="ECO:0000313" key="2">
    <source>
        <dbReference type="EMBL" id="AWB28260.1"/>
    </source>
</evidence>
<accession>A0A2R4X381</accession>
<protein>
    <recommendedName>
        <fullName evidence="1">DUF7511 domain-containing protein</fullName>
    </recommendedName>
</protein>
<dbReference type="Pfam" id="PF24351">
    <property type="entry name" value="DUF7511"/>
    <property type="match status" value="1"/>
</dbReference>
<sequence length="70" mass="7780">MPDRSRPECTADTRDDAPATHADIDLDLAVVEYATGPDRATIHPGVCGHDRTTHWLSADRSVFCDLAMWR</sequence>
<proteinExistence type="predicted"/>
<dbReference type="Proteomes" id="UP000244727">
    <property type="component" value="Chromosome"/>
</dbReference>
<keyword evidence="3" id="KW-1185">Reference proteome</keyword>
<evidence type="ECO:0000313" key="3">
    <source>
        <dbReference type="Proteomes" id="UP000244727"/>
    </source>
</evidence>
<dbReference type="AlphaFoldDB" id="A0A2R4X381"/>
<dbReference type="GeneID" id="36513117"/>
<organism evidence="2 3">
    <name type="scientific">Halococcoides cellulosivorans</name>
    <dbReference type="NCBI Taxonomy" id="1679096"/>
    <lineage>
        <taxon>Archaea</taxon>
        <taxon>Methanobacteriati</taxon>
        <taxon>Methanobacteriota</taxon>
        <taxon>Stenosarchaea group</taxon>
        <taxon>Halobacteria</taxon>
        <taxon>Halobacteriales</taxon>
        <taxon>Haloarculaceae</taxon>
        <taxon>Halococcoides</taxon>
    </lineage>
</organism>
<name>A0A2R4X381_9EURY</name>
<dbReference type="InterPro" id="IPR055933">
    <property type="entry name" value="DUF7511"/>
</dbReference>
<dbReference type="KEGG" id="harc:HARCEL1_11380"/>
<dbReference type="EMBL" id="CP028858">
    <property type="protein sequence ID" value="AWB28260.1"/>
    <property type="molecule type" value="Genomic_DNA"/>
</dbReference>
<dbReference type="RefSeq" id="WP_108383654.1">
    <property type="nucleotide sequence ID" value="NZ_CP028858.1"/>
</dbReference>